<reference evidence="1" key="1">
    <citation type="submission" date="2020-11" db="EMBL/GenBank/DDBJ databases">
        <authorList>
            <consortium name="DOE Joint Genome Institute"/>
            <person name="Ahrendt S."/>
            <person name="Riley R."/>
            <person name="Andreopoulos W."/>
            <person name="Labutti K."/>
            <person name="Pangilinan J."/>
            <person name="Ruiz-Duenas F.J."/>
            <person name="Barrasa J.M."/>
            <person name="Sanchez-Garcia M."/>
            <person name="Camarero S."/>
            <person name="Miyauchi S."/>
            <person name="Serrano A."/>
            <person name="Linde D."/>
            <person name="Babiker R."/>
            <person name="Drula E."/>
            <person name="Ayuso-Fernandez I."/>
            <person name="Pacheco R."/>
            <person name="Padilla G."/>
            <person name="Ferreira P."/>
            <person name="Barriuso J."/>
            <person name="Kellner H."/>
            <person name="Castanera R."/>
            <person name="Alfaro M."/>
            <person name="Ramirez L."/>
            <person name="Pisabarro A.G."/>
            <person name="Kuo A."/>
            <person name="Tritt A."/>
            <person name="Lipzen A."/>
            <person name="He G."/>
            <person name="Yan M."/>
            <person name="Ng V."/>
            <person name="Cullen D."/>
            <person name="Martin F."/>
            <person name="Rosso M.-N."/>
            <person name="Henrissat B."/>
            <person name="Hibbett D."/>
            <person name="Martinez A.T."/>
            <person name="Grigoriev I.V."/>
        </authorList>
    </citation>
    <scope>NUCLEOTIDE SEQUENCE</scope>
    <source>
        <strain evidence="1">ATCC 90797</strain>
    </source>
</reference>
<dbReference type="AlphaFoldDB" id="A0A9P5ZLW9"/>
<accession>A0A9P5ZLW9</accession>
<organism evidence="1 2">
    <name type="scientific">Pleurotus eryngii</name>
    <name type="common">Boletus of the steppes</name>
    <dbReference type="NCBI Taxonomy" id="5323"/>
    <lineage>
        <taxon>Eukaryota</taxon>
        <taxon>Fungi</taxon>
        <taxon>Dikarya</taxon>
        <taxon>Basidiomycota</taxon>
        <taxon>Agaricomycotina</taxon>
        <taxon>Agaricomycetes</taxon>
        <taxon>Agaricomycetidae</taxon>
        <taxon>Agaricales</taxon>
        <taxon>Pleurotineae</taxon>
        <taxon>Pleurotaceae</taxon>
        <taxon>Pleurotus</taxon>
    </lineage>
</organism>
<protein>
    <submittedName>
        <fullName evidence="1">Uncharacterized protein</fullName>
    </submittedName>
</protein>
<keyword evidence="2" id="KW-1185">Reference proteome</keyword>
<sequence>MTKRRESCDWCPGATISLSEQPCWPSSGRKLLYTMLDCPKILHWTPSAPQFLSLQNIVVIEYLEDGNTRQEMLVTEKEADERASRAVYDGLDMVHIAVTRTLSVGTSTVWLRAERNQFYRPDIVLDVRLIVEFGNSEECTRFLHEDLRELKLRDIFDVNTDVAAIGDIMRALVPIADNLLTAEDNAAARCVPYSQLQSGQ</sequence>
<evidence type="ECO:0000313" key="2">
    <source>
        <dbReference type="Proteomes" id="UP000807025"/>
    </source>
</evidence>
<dbReference type="EMBL" id="MU154659">
    <property type="protein sequence ID" value="KAF9489812.1"/>
    <property type="molecule type" value="Genomic_DNA"/>
</dbReference>
<dbReference type="Proteomes" id="UP000807025">
    <property type="component" value="Unassembled WGS sequence"/>
</dbReference>
<comment type="caution">
    <text evidence="1">The sequence shown here is derived from an EMBL/GenBank/DDBJ whole genome shotgun (WGS) entry which is preliminary data.</text>
</comment>
<name>A0A9P5ZLW9_PLEER</name>
<evidence type="ECO:0000313" key="1">
    <source>
        <dbReference type="EMBL" id="KAF9489812.1"/>
    </source>
</evidence>
<gene>
    <name evidence="1" type="ORF">BDN71DRAFT_256955</name>
</gene>
<proteinExistence type="predicted"/>